<organism evidence="3 5">
    <name type="scientific">Ferrovum myxofaciens</name>
    <dbReference type="NCBI Taxonomy" id="416213"/>
    <lineage>
        <taxon>Bacteria</taxon>
        <taxon>Pseudomonadati</taxon>
        <taxon>Pseudomonadota</taxon>
        <taxon>Betaproteobacteria</taxon>
        <taxon>Ferrovales</taxon>
        <taxon>Ferrovaceae</taxon>
        <taxon>Ferrovum</taxon>
    </lineage>
</organism>
<reference evidence="4" key="2">
    <citation type="submission" date="2021-02" db="EMBL/GenBank/DDBJ databases">
        <title>Comparative genomics of Ferrovum myxofaciens strains, predominant extremophile bacteria forming large biofilm stalactites in acid mine ecosystems.</title>
        <authorList>
            <person name="Burkartova K."/>
            <person name="Ridl J."/>
            <person name="Pajer P."/>
            <person name="Falteisek L."/>
        </authorList>
    </citation>
    <scope>NUCLEOTIDE SEQUENCE</scope>
    <source>
        <strain evidence="4">MI1III</strain>
    </source>
</reference>
<name>A0A8F3DU09_9PROT</name>
<accession>A0A149W1B8</accession>
<dbReference type="EMBL" id="CP071137">
    <property type="protein sequence ID" value="QWY78145.1"/>
    <property type="molecule type" value="Genomic_DNA"/>
</dbReference>
<dbReference type="GeneID" id="301708715"/>
<keyword evidence="1" id="KW-1133">Transmembrane helix</keyword>
<feature type="transmembrane region" description="Helical" evidence="1">
    <location>
        <begin position="25"/>
        <end position="45"/>
    </location>
</feature>
<evidence type="ECO:0000313" key="3">
    <source>
        <dbReference type="EMBL" id="KXW58954.1"/>
    </source>
</evidence>
<dbReference type="Pfam" id="PF04961">
    <property type="entry name" value="FTCD_C"/>
    <property type="match status" value="1"/>
</dbReference>
<reference evidence="3 5" key="1">
    <citation type="submission" date="2016-01" db="EMBL/GenBank/DDBJ databases">
        <title>Genome sequence of the acidophilic iron oxidising Ferrovum strain Z-31.</title>
        <authorList>
            <person name="Poehlein A."/>
            <person name="Ullrich S.R."/>
            <person name="Schloemann M."/>
            <person name="Muehling M."/>
            <person name="Daniel R."/>
        </authorList>
    </citation>
    <scope>NUCLEOTIDE SEQUENCE [LARGE SCALE GENOMIC DNA]</scope>
    <source>
        <strain evidence="3 5">Z-31</strain>
    </source>
</reference>
<dbReference type="EC" id="3.5.4.9" evidence="3"/>
<keyword evidence="1" id="KW-0472">Membrane</keyword>
<dbReference type="GO" id="GO:0004477">
    <property type="term" value="F:methenyltetrahydrofolate cyclohydrolase activity"/>
    <property type="evidence" value="ECO:0007669"/>
    <property type="project" value="UniProtKB-EC"/>
</dbReference>
<dbReference type="PATRIC" id="fig|1789004.3.peg.475"/>
<dbReference type="Proteomes" id="UP000075653">
    <property type="component" value="Unassembled WGS sequence"/>
</dbReference>
<gene>
    <name evidence="3" type="primary">fchA</name>
    <name evidence="3" type="ORF">FEMY_04760</name>
    <name evidence="4" type="ORF">JZL65_03450</name>
</gene>
<dbReference type="AlphaFoldDB" id="A0A8F3DU09"/>
<evidence type="ECO:0000313" key="4">
    <source>
        <dbReference type="EMBL" id="QWY78145.1"/>
    </source>
</evidence>
<dbReference type="OrthoDB" id="7959174at2"/>
<keyword evidence="1" id="KW-0812">Transmembrane</keyword>
<dbReference type="SUPFAM" id="SSF101262">
    <property type="entry name" value="Methenyltetrahydrofolate cyclohydrolase-like"/>
    <property type="match status" value="1"/>
</dbReference>
<accession>A0A8F3DU09</accession>
<dbReference type="Gene3D" id="1.20.120.680">
    <property type="entry name" value="Formiminotetrahydrofolate cyclodeaminase monomer, up-and-down helical bundle"/>
    <property type="match status" value="1"/>
</dbReference>
<proteinExistence type="predicted"/>
<dbReference type="Proteomes" id="UP000683551">
    <property type="component" value="Chromosome"/>
</dbReference>
<dbReference type="EMBL" id="LRRD01000007">
    <property type="protein sequence ID" value="KXW58954.1"/>
    <property type="molecule type" value="Genomic_DNA"/>
</dbReference>
<evidence type="ECO:0000256" key="1">
    <source>
        <dbReference type="SAM" id="Phobius"/>
    </source>
</evidence>
<feature type="domain" description="Cyclodeaminase/cyclohydrolase" evidence="2">
    <location>
        <begin position="5"/>
        <end position="185"/>
    </location>
</feature>
<keyword evidence="3" id="KW-0378">Hydrolase</keyword>
<evidence type="ECO:0000313" key="5">
    <source>
        <dbReference type="Proteomes" id="UP000075653"/>
    </source>
</evidence>
<dbReference type="RefSeq" id="WP_031596146.1">
    <property type="nucleotide sequence ID" value="NZ_CP053675.1"/>
</dbReference>
<evidence type="ECO:0000259" key="2">
    <source>
        <dbReference type="Pfam" id="PF04961"/>
    </source>
</evidence>
<dbReference type="InterPro" id="IPR036178">
    <property type="entry name" value="Formintransfe-cycloase-like_sf"/>
</dbReference>
<dbReference type="InterPro" id="IPR007044">
    <property type="entry name" value="Cyclodeamin/CycHdrlase"/>
</dbReference>
<keyword evidence="5" id="KW-1185">Reference proteome</keyword>
<sequence>MTTQSIADFLEELASATPTPGGGGAAALMGAMGAGLIAMVAHVTVGKKGQDMQLQEMEQQIKEAGVLRQEFTAMISADAVAFDGLMSAFKLPKHSLDAIDRRALAIQQGYQDATEVPLSCIRACLHGLALAHRSAEQGHRNVLSDSGVAVHALLAALRSAILNVQINVPAIKDQSFVDAALNEVRAAEEEASASAAMTLDVVNARLS</sequence>
<protein>
    <submittedName>
        <fullName evidence="4">Cyclodeaminase/cyclohydrolase family protein</fullName>
    </submittedName>
    <submittedName>
        <fullName evidence="3">Methenyltetrahydrofolate cyclohydrolase</fullName>
        <ecNumber evidence="3">3.5.4.9</ecNumber>
    </submittedName>
</protein>